<accession>J3MMU9</accession>
<reference evidence="1" key="1">
    <citation type="journal article" date="2013" name="Nat. Commun.">
        <title>Whole-genome sequencing of Oryza brachyantha reveals mechanisms underlying Oryza genome evolution.</title>
        <authorList>
            <person name="Chen J."/>
            <person name="Huang Q."/>
            <person name="Gao D."/>
            <person name="Wang J."/>
            <person name="Lang Y."/>
            <person name="Liu T."/>
            <person name="Li B."/>
            <person name="Bai Z."/>
            <person name="Luis Goicoechea J."/>
            <person name="Liang C."/>
            <person name="Chen C."/>
            <person name="Zhang W."/>
            <person name="Sun S."/>
            <person name="Liao Y."/>
            <person name="Zhang X."/>
            <person name="Yang L."/>
            <person name="Song C."/>
            <person name="Wang M."/>
            <person name="Shi J."/>
            <person name="Liu G."/>
            <person name="Liu J."/>
            <person name="Zhou H."/>
            <person name="Zhou W."/>
            <person name="Yu Q."/>
            <person name="An N."/>
            <person name="Chen Y."/>
            <person name="Cai Q."/>
            <person name="Wang B."/>
            <person name="Liu B."/>
            <person name="Min J."/>
            <person name="Huang Y."/>
            <person name="Wu H."/>
            <person name="Li Z."/>
            <person name="Zhang Y."/>
            <person name="Yin Y."/>
            <person name="Song W."/>
            <person name="Jiang J."/>
            <person name="Jackson S.A."/>
            <person name="Wing R.A."/>
            <person name="Wang J."/>
            <person name="Chen M."/>
        </authorList>
    </citation>
    <scope>NUCLEOTIDE SEQUENCE [LARGE SCALE GENOMIC DNA]</scope>
    <source>
        <strain evidence="1">cv. IRGC 101232</strain>
    </source>
</reference>
<dbReference type="EnsemblPlants" id="OB07G27310.1">
    <property type="protein sequence ID" value="OB07G27310.1"/>
    <property type="gene ID" value="OB07G27310"/>
</dbReference>
<proteinExistence type="predicted"/>
<reference evidence="1" key="2">
    <citation type="submission" date="2013-04" db="UniProtKB">
        <authorList>
            <consortium name="EnsemblPlants"/>
        </authorList>
    </citation>
    <scope>IDENTIFICATION</scope>
</reference>
<evidence type="ECO:0000313" key="1">
    <source>
        <dbReference type="EnsemblPlants" id="OB07G27310.1"/>
    </source>
</evidence>
<protein>
    <submittedName>
        <fullName evidence="1">Uncharacterized protein</fullName>
    </submittedName>
</protein>
<name>J3MMU9_ORYBR</name>
<sequence>MPMPSHDLIFCCVRPDVPGMSMSHSHDASPLLLHTCKLSSAMIGWSNKSHLTTYGLCACQSLLHGTSLHVSCYPLATYTVYLQRSLELLKNRHGRL</sequence>
<dbReference type="Proteomes" id="UP000006038">
    <property type="component" value="Chromosome 7"/>
</dbReference>
<keyword evidence="2" id="KW-1185">Reference proteome</keyword>
<evidence type="ECO:0000313" key="2">
    <source>
        <dbReference type="Proteomes" id="UP000006038"/>
    </source>
</evidence>
<organism evidence="1">
    <name type="scientific">Oryza brachyantha</name>
    <name type="common">malo sina</name>
    <dbReference type="NCBI Taxonomy" id="4533"/>
    <lineage>
        <taxon>Eukaryota</taxon>
        <taxon>Viridiplantae</taxon>
        <taxon>Streptophyta</taxon>
        <taxon>Embryophyta</taxon>
        <taxon>Tracheophyta</taxon>
        <taxon>Spermatophyta</taxon>
        <taxon>Magnoliopsida</taxon>
        <taxon>Liliopsida</taxon>
        <taxon>Poales</taxon>
        <taxon>Poaceae</taxon>
        <taxon>BOP clade</taxon>
        <taxon>Oryzoideae</taxon>
        <taxon>Oryzeae</taxon>
        <taxon>Oryzinae</taxon>
        <taxon>Oryza</taxon>
    </lineage>
</organism>
<dbReference type="Gramene" id="OB07G27310.1">
    <property type="protein sequence ID" value="OB07G27310.1"/>
    <property type="gene ID" value="OB07G27310"/>
</dbReference>
<dbReference type="HOGENOM" id="CLU_2363096_0_0_1"/>
<dbReference type="AlphaFoldDB" id="J3MMU9"/>